<evidence type="ECO:0000313" key="2">
    <source>
        <dbReference type="Proteomes" id="UP000676386"/>
    </source>
</evidence>
<accession>A0ABS5IU33</accession>
<sequence>MKIVTFGMRRPFHPVLPIPVIRTGIFTCFMAALLMLCALHVSAQTPAKVKTPAELSVGDDPAKGTSTSTGTTLFCADQSGFTLKSSTTDPNSSPAVSYTNWAWQELDVSGNPAALPATATPNNEKLVVASATPGWHTYQVIASTGTAECPADPVIFTVYVLPNLTITAAVDPANNPALTYCAANGAPTDPAKLIKMKSTVAFATTPRSLPGLKDYQLSDFEVKYTWTKIDVTTNDKTTVGTDADYTVADPASTTSGVEKKFKYTVQAVYSVKGCSDYIATTQFNGSDAIITVTPKPGKPVITIE</sequence>
<name>A0ABS5IU33_9BACT</name>
<comment type="caution">
    <text evidence="1">The sequence shown here is derived from an EMBL/GenBank/DDBJ whole genome shotgun (WGS) entry which is preliminary data.</text>
</comment>
<gene>
    <name evidence="1" type="ORF">KE626_03980</name>
</gene>
<protein>
    <submittedName>
        <fullName evidence="1">Uncharacterized protein</fullName>
    </submittedName>
</protein>
<keyword evidence="2" id="KW-1185">Reference proteome</keyword>
<proteinExistence type="predicted"/>
<dbReference type="Proteomes" id="UP000676386">
    <property type="component" value="Unassembled WGS sequence"/>
</dbReference>
<dbReference type="RefSeq" id="WP_211971570.1">
    <property type="nucleotide sequence ID" value="NZ_CBFHAM010000015.1"/>
</dbReference>
<organism evidence="1 2">
    <name type="scientific">Chitinophaga hostae</name>
    <dbReference type="NCBI Taxonomy" id="2831022"/>
    <lineage>
        <taxon>Bacteria</taxon>
        <taxon>Pseudomonadati</taxon>
        <taxon>Bacteroidota</taxon>
        <taxon>Chitinophagia</taxon>
        <taxon>Chitinophagales</taxon>
        <taxon>Chitinophagaceae</taxon>
        <taxon>Chitinophaga</taxon>
    </lineage>
</organism>
<reference evidence="1 2" key="1">
    <citation type="submission" date="2021-04" db="EMBL/GenBank/DDBJ databases">
        <title>Chitinophaga sp. nov., isolated from the rhizosphere soil.</title>
        <authorList>
            <person name="He S."/>
        </authorList>
    </citation>
    <scope>NUCLEOTIDE SEQUENCE [LARGE SCALE GENOMIC DNA]</scope>
    <source>
        <strain evidence="1 2">2R12</strain>
    </source>
</reference>
<dbReference type="EMBL" id="JAGTXB010000001">
    <property type="protein sequence ID" value="MBS0026464.1"/>
    <property type="molecule type" value="Genomic_DNA"/>
</dbReference>
<evidence type="ECO:0000313" key="1">
    <source>
        <dbReference type="EMBL" id="MBS0026464.1"/>
    </source>
</evidence>